<accession>M7TMK0</accession>
<feature type="transmembrane region" description="Helical" evidence="2">
    <location>
        <begin position="202"/>
        <end position="226"/>
    </location>
</feature>
<dbReference type="Proteomes" id="UP000012174">
    <property type="component" value="Unassembled WGS sequence"/>
</dbReference>
<dbReference type="HOGENOM" id="CLU_031222_1_0_1"/>
<feature type="chain" id="PRO_5004085748" evidence="3">
    <location>
        <begin position="20"/>
        <end position="414"/>
    </location>
</feature>
<name>M7TMK0_EUTLA</name>
<dbReference type="eggNOG" id="ENOG502SSVT">
    <property type="taxonomic scope" value="Eukaryota"/>
</dbReference>
<gene>
    <name evidence="4" type="ORF">UCREL1_1852</name>
</gene>
<dbReference type="EMBL" id="KB705701">
    <property type="protein sequence ID" value="EMR71111.1"/>
    <property type="molecule type" value="Genomic_DNA"/>
</dbReference>
<reference evidence="5" key="1">
    <citation type="journal article" date="2013" name="Genome Announc.">
        <title>Draft genome sequence of the grapevine dieback fungus Eutypa lata UCR-EL1.</title>
        <authorList>
            <person name="Blanco-Ulate B."/>
            <person name="Rolshausen P.E."/>
            <person name="Cantu D."/>
        </authorList>
    </citation>
    <scope>NUCLEOTIDE SEQUENCE [LARGE SCALE GENOMIC DNA]</scope>
    <source>
        <strain evidence="5">UCR-EL1</strain>
    </source>
</reference>
<keyword evidence="2" id="KW-0812">Transmembrane</keyword>
<evidence type="ECO:0000256" key="3">
    <source>
        <dbReference type="SAM" id="SignalP"/>
    </source>
</evidence>
<evidence type="ECO:0000313" key="4">
    <source>
        <dbReference type="EMBL" id="EMR71111.1"/>
    </source>
</evidence>
<feature type="signal peptide" evidence="3">
    <location>
        <begin position="1"/>
        <end position="19"/>
    </location>
</feature>
<keyword evidence="2" id="KW-1133">Transmembrane helix</keyword>
<keyword evidence="3" id="KW-0732">Signal</keyword>
<protein>
    <submittedName>
        <fullName evidence="4">Putative lpxtg-domain-containing protein</fullName>
    </submittedName>
</protein>
<keyword evidence="5" id="KW-1185">Reference proteome</keyword>
<dbReference type="AlphaFoldDB" id="M7TMK0"/>
<evidence type="ECO:0000256" key="1">
    <source>
        <dbReference type="SAM" id="MobiDB-lite"/>
    </source>
</evidence>
<sequence>MASISRAIVASALLGASSAILVAENSPCAVSCGNVLDSTPISDIVCTAVDYSMTYQGTVFKSCVECESTSDYTIEKGDPATSDLQAMLWDTNPCLTTTACGPLKDALEYETLAANASTYGYCSVWNDLQVPKCSECLRVMDGGLYLNNYLQVLNGACDLLLQPPATIPLEGDIFSDTDQVNVTAPTPTSAFVSDARVGKLTYGAIAGIAIGAVVFLLVIIGCGVVLNGKRKRKAFLQNREKLHGGGSGGINKNKNWAGAAGAGGGEMFETPVSQRPLRGGGWEDSPISATTSTDPTYYPQYFSPYTSQYNSPVSALEGPGAANVAWPAEKTQQQQQQNIGVALSPDRHNEGAGAYWGDSKGKDRAGDGGGGYELQEGINSGGGHQYPYVPPPPPHAPVLSHPGYGRFGSASPGS</sequence>
<dbReference type="OMA" id="QYNSPVS"/>
<proteinExistence type="predicted"/>
<feature type="region of interest" description="Disordered" evidence="1">
    <location>
        <begin position="344"/>
        <end position="414"/>
    </location>
</feature>
<dbReference type="KEGG" id="ela:UCREL1_1852"/>
<keyword evidence="2" id="KW-0472">Membrane</keyword>
<dbReference type="OrthoDB" id="5239590at2759"/>
<dbReference type="STRING" id="1287681.M7TMK0"/>
<organism evidence="4 5">
    <name type="scientific">Eutypa lata (strain UCR-EL1)</name>
    <name type="common">Grapevine dieback disease fungus</name>
    <name type="synonym">Eutypa armeniacae</name>
    <dbReference type="NCBI Taxonomy" id="1287681"/>
    <lineage>
        <taxon>Eukaryota</taxon>
        <taxon>Fungi</taxon>
        <taxon>Dikarya</taxon>
        <taxon>Ascomycota</taxon>
        <taxon>Pezizomycotina</taxon>
        <taxon>Sordariomycetes</taxon>
        <taxon>Xylariomycetidae</taxon>
        <taxon>Xylariales</taxon>
        <taxon>Diatrypaceae</taxon>
        <taxon>Eutypa</taxon>
    </lineage>
</organism>
<evidence type="ECO:0000256" key="2">
    <source>
        <dbReference type="SAM" id="Phobius"/>
    </source>
</evidence>
<evidence type="ECO:0000313" key="5">
    <source>
        <dbReference type="Proteomes" id="UP000012174"/>
    </source>
</evidence>